<dbReference type="GO" id="GO:0003677">
    <property type="term" value="F:DNA binding"/>
    <property type="evidence" value="ECO:0007669"/>
    <property type="project" value="UniProtKB-KW"/>
</dbReference>
<dbReference type="PRINTS" id="PR00039">
    <property type="entry name" value="HTHLYSR"/>
</dbReference>
<organism evidence="7">
    <name type="scientific">bioreactor metagenome</name>
    <dbReference type="NCBI Taxonomy" id="1076179"/>
    <lineage>
        <taxon>unclassified sequences</taxon>
        <taxon>metagenomes</taxon>
        <taxon>ecological metagenomes</taxon>
    </lineage>
</organism>
<dbReference type="InterPro" id="IPR000847">
    <property type="entry name" value="LysR_HTH_N"/>
</dbReference>
<dbReference type="GO" id="GO:2000142">
    <property type="term" value="P:regulation of DNA-templated transcription initiation"/>
    <property type="evidence" value="ECO:0007669"/>
    <property type="project" value="TreeGrafter"/>
</dbReference>
<evidence type="ECO:0000313" key="7">
    <source>
        <dbReference type="EMBL" id="MPM48365.1"/>
    </source>
</evidence>
<evidence type="ECO:0000259" key="6">
    <source>
        <dbReference type="PROSITE" id="PS50931"/>
    </source>
</evidence>
<dbReference type="PROSITE" id="PS50931">
    <property type="entry name" value="HTH_LYSR"/>
    <property type="match status" value="1"/>
</dbReference>
<dbReference type="AlphaFoldDB" id="A0A645A598"/>
<dbReference type="Gene3D" id="3.40.190.290">
    <property type="match status" value="1"/>
</dbReference>
<evidence type="ECO:0000256" key="1">
    <source>
        <dbReference type="ARBA" id="ARBA00009437"/>
    </source>
</evidence>
<dbReference type="InterPro" id="IPR005119">
    <property type="entry name" value="LysR_subst-bd"/>
</dbReference>
<evidence type="ECO:0000256" key="2">
    <source>
        <dbReference type="ARBA" id="ARBA00023015"/>
    </source>
</evidence>
<comment type="similarity">
    <text evidence="1">Belongs to the LysR transcriptional regulatory family.</text>
</comment>
<dbReference type="Pfam" id="PF03466">
    <property type="entry name" value="LysR_substrate"/>
    <property type="match status" value="1"/>
</dbReference>
<evidence type="ECO:0000256" key="5">
    <source>
        <dbReference type="ARBA" id="ARBA00023163"/>
    </source>
</evidence>
<dbReference type="EMBL" id="VSSQ01012068">
    <property type="protein sequence ID" value="MPM48365.1"/>
    <property type="molecule type" value="Genomic_DNA"/>
</dbReference>
<accession>A0A645A598</accession>
<proteinExistence type="inferred from homology"/>
<reference evidence="7" key="1">
    <citation type="submission" date="2019-08" db="EMBL/GenBank/DDBJ databases">
        <authorList>
            <person name="Kucharzyk K."/>
            <person name="Murdoch R.W."/>
            <person name="Higgins S."/>
            <person name="Loffler F."/>
        </authorList>
    </citation>
    <scope>NUCLEOTIDE SEQUENCE</scope>
</reference>
<dbReference type="PANTHER" id="PTHR30293">
    <property type="entry name" value="TRANSCRIPTIONAL REGULATORY PROTEIN NAC-RELATED"/>
    <property type="match status" value="1"/>
</dbReference>
<dbReference type="SUPFAM" id="SSF46785">
    <property type="entry name" value="Winged helix' DNA-binding domain"/>
    <property type="match status" value="1"/>
</dbReference>
<keyword evidence="4" id="KW-0010">Activator</keyword>
<keyword evidence="5" id="KW-0804">Transcription</keyword>
<evidence type="ECO:0000256" key="3">
    <source>
        <dbReference type="ARBA" id="ARBA00023125"/>
    </source>
</evidence>
<evidence type="ECO:0000256" key="4">
    <source>
        <dbReference type="ARBA" id="ARBA00023159"/>
    </source>
</evidence>
<keyword evidence="3" id="KW-0238">DNA-binding</keyword>
<dbReference type="FunFam" id="1.10.10.10:FF:000001">
    <property type="entry name" value="LysR family transcriptional regulator"/>
    <property type="match status" value="1"/>
</dbReference>
<dbReference type="GO" id="GO:0003700">
    <property type="term" value="F:DNA-binding transcription factor activity"/>
    <property type="evidence" value="ECO:0007669"/>
    <property type="project" value="InterPro"/>
</dbReference>
<dbReference type="InterPro" id="IPR036390">
    <property type="entry name" value="WH_DNA-bd_sf"/>
</dbReference>
<protein>
    <submittedName>
        <fullName evidence="7">HTH-type transcriptional regulator CynR</fullName>
    </submittedName>
</protein>
<gene>
    <name evidence="7" type="primary">cynR_16</name>
    <name evidence="7" type="ORF">SDC9_95089</name>
</gene>
<dbReference type="Gene3D" id="1.10.10.10">
    <property type="entry name" value="Winged helix-like DNA-binding domain superfamily/Winged helix DNA-binding domain"/>
    <property type="match status" value="1"/>
</dbReference>
<sequence length="305" mass="32711">METRKLECFVTIVDLGSITKAAGVLHMAQPALSQQVASLESELKQTLLIRSKQGVRPTAAGLTLYRHAMTILPMIERTREAVASSGGAPSGRVSIAIAPYSMAATLVPGIMTAVHARFPGIVLHLTEIHGGVLSDAVRNRVLDIALVYEPGRLPGIQFTTLLTEGLFVVGSSAALAGRDAVTFTGLTELPLLLPERNHTLRQLLEKQSERAGLPLNVFAEIESVSVLAHLIGVGLGYTVMPRSAARTHLSGVDYRAVRLIEPAIDVRFSLCTTENEPLSEAAAAVLVTIREYFLQLKTAGQHNPE</sequence>
<feature type="domain" description="HTH lysR-type" evidence="6">
    <location>
        <begin position="1"/>
        <end position="58"/>
    </location>
</feature>
<keyword evidence="2" id="KW-0805">Transcription regulation</keyword>
<name>A0A645A598_9ZZZZ</name>
<comment type="caution">
    <text evidence="7">The sequence shown here is derived from an EMBL/GenBank/DDBJ whole genome shotgun (WGS) entry which is preliminary data.</text>
</comment>
<dbReference type="SUPFAM" id="SSF53850">
    <property type="entry name" value="Periplasmic binding protein-like II"/>
    <property type="match status" value="1"/>
</dbReference>
<dbReference type="Pfam" id="PF00126">
    <property type="entry name" value="HTH_1"/>
    <property type="match status" value="1"/>
</dbReference>
<dbReference type="PANTHER" id="PTHR30293:SF0">
    <property type="entry name" value="NITROGEN ASSIMILATION REGULATORY PROTEIN NAC"/>
    <property type="match status" value="1"/>
</dbReference>
<dbReference type="InterPro" id="IPR036388">
    <property type="entry name" value="WH-like_DNA-bd_sf"/>
</dbReference>